<dbReference type="GO" id="GO:0022857">
    <property type="term" value="F:transmembrane transporter activity"/>
    <property type="evidence" value="ECO:0007669"/>
    <property type="project" value="InterPro"/>
</dbReference>
<name>I7LTF6_TETTS</name>
<evidence type="ECO:0000256" key="1">
    <source>
        <dbReference type="ARBA" id="ARBA00004141"/>
    </source>
</evidence>
<feature type="transmembrane region" description="Helical" evidence="8">
    <location>
        <begin position="431"/>
        <end position="456"/>
    </location>
</feature>
<keyword evidence="6 8" id="KW-1133">Transmembrane helix</keyword>
<gene>
    <name evidence="10" type="ORF">TTHERM_00486050</name>
</gene>
<feature type="transmembrane region" description="Helical" evidence="8">
    <location>
        <begin position="184"/>
        <end position="203"/>
    </location>
</feature>
<evidence type="ECO:0000256" key="5">
    <source>
        <dbReference type="ARBA" id="ARBA00022692"/>
    </source>
</evidence>
<dbReference type="GeneID" id="7831116"/>
<feature type="transmembrane region" description="Helical" evidence="8">
    <location>
        <begin position="299"/>
        <end position="320"/>
    </location>
</feature>
<feature type="transmembrane region" description="Helical" evidence="8">
    <location>
        <begin position="393"/>
        <end position="410"/>
    </location>
</feature>
<evidence type="ECO:0000313" key="10">
    <source>
        <dbReference type="EMBL" id="EAR85155.2"/>
    </source>
</evidence>
<feature type="transmembrane region" description="Helical" evidence="8">
    <location>
        <begin position="91"/>
        <end position="112"/>
    </location>
</feature>
<evidence type="ECO:0000256" key="3">
    <source>
        <dbReference type="ARBA" id="ARBA00022448"/>
    </source>
</evidence>
<protein>
    <submittedName>
        <fullName evidence="10">MFS transporter</fullName>
    </submittedName>
</protein>
<dbReference type="PROSITE" id="PS50850">
    <property type="entry name" value="MFS"/>
    <property type="match status" value="1"/>
</dbReference>
<dbReference type="PANTHER" id="PTHR43184:SF12">
    <property type="entry name" value="SUGAR PHOSPHATE EXCHANGER 3"/>
    <property type="match status" value="1"/>
</dbReference>
<evidence type="ECO:0000256" key="2">
    <source>
        <dbReference type="ARBA" id="ARBA00009598"/>
    </source>
</evidence>
<dbReference type="OrthoDB" id="312593at2759"/>
<evidence type="ECO:0000259" key="9">
    <source>
        <dbReference type="PROSITE" id="PS50850"/>
    </source>
</evidence>
<dbReference type="Pfam" id="PF07690">
    <property type="entry name" value="MFS_1"/>
    <property type="match status" value="1"/>
</dbReference>
<dbReference type="AlphaFoldDB" id="I7LTF6"/>
<feature type="transmembrane region" description="Helical" evidence="8">
    <location>
        <begin position="21"/>
        <end position="41"/>
    </location>
</feature>
<dbReference type="KEGG" id="tet:TTHERM_00486050"/>
<dbReference type="InterPro" id="IPR000849">
    <property type="entry name" value="Sugar_P_transporter"/>
</dbReference>
<sequence>MIAFIQQWKQNYDTKELFNRQVKVFIILFLGYSSLHCMRTGWSFTQKYIQDDLPEITDKDIGYMDTAFLLFLGIGLYFCGNKSDHFNPKNFLLAGMVISASCLAGIGILRVFFITEVYIYVILQAFNGLFESACLPGYMRMLGNWYSSENRGILLGIWSGCRSFGDTFGLLIGDLAILRLHFSWYWSLVVFGSICLFMAYIIYEFTSESPSSTGLATIEEDELEESSAINPSFIRRPLQYVSKTESQEVQLTNMDADDLERLREKLQLKYGSSGIINPTRVKEEYKGITVYEALQIPGVIWYTIDFMCLKGLNYGILFWFPKFLQQNHLESNSSGISIMWSFGVLIGGIVSGYVGDRLHKRRGILMPPSLILLALSLFYFHTLNSKEDSLVNFYITSLLIGIFLGGPYNVQHGPLIIDLGKHQVLKGNQQAIGTVTGIIEGAGSLASSIIQLLIPIFGQENIFLLFIVITLIAIVFIMPVAIEDYKYLLTKPSFFKKSKPNLTMNHELKDLSTKLIAD</sequence>
<comment type="similarity">
    <text evidence="2">Belongs to the major facilitator superfamily. Organophosphate:Pi antiporter (OPA) (TC 2.A.1.4) family.</text>
</comment>
<feature type="domain" description="Major facilitator superfamily (MFS) profile" evidence="9">
    <location>
        <begin position="20"/>
        <end position="485"/>
    </location>
</feature>
<dbReference type="RefSeq" id="XP_001032818.2">
    <property type="nucleotide sequence ID" value="XM_001032818.3"/>
</dbReference>
<dbReference type="STRING" id="312017.I7LTF6"/>
<keyword evidence="5 8" id="KW-0812">Transmembrane</keyword>
<evidence type="ECO:0000256" key="6">
    <source>
        <dbReference type="ARBA" id="ARBA00022989"/>
    </source>
</evidence>
<keyword evidence="3" id="KW-0813">Transport</keyword>
<dbReference type="InterPro" id="IPR036259">
    <property type="entry name" value="MFS_trans_sf"/>
</dbReference>
<proteinExistence type="inferred from homology"/>
<feature type="transmembrane region" description="Helical" evidence="8">
    <location>
        <begin position="61"/>
        <end position="79"/>
    </location>
</feature>
<dbReference type="GO" id="GO:0005789">
    <property type="term" value="C:endoplasmic reticulum membrane"/>
    <property type="evidence" value="ECO:0007669"/>
    <property type="project" value="TreeGrafter"/>
</dbReference>
<feature type="transmembrane region" description="Helical" evidence="8">
    <location>
        <begin position="364"/>
        <end position="381"/>
    </location>
</feature>
<dbReference type="EMBL" id="GG662587">
    <property type="protein sequence ID" value="EAR85155.2"/>
    <property type="molecule type" value="Genomic_DNA"/>
</dbReference>
<evidence type="ECO:0000256" key="7">
    <source>
        <dbReference type="ARBA" id="ARBA00023136"/>
    </source>
</evidence>
<dbReference type="PIRSF" id="PIRSF002808">
    <property type="entry name" value="Hexose_phosphate_transp"/>
    <property type="match status" value="1"/>
</dbReference>
<keyword evidence="7 8" id="KW-0472">Membrane</keyword>
<comment type="subcellular location">
    <subcellularLocation>
        <location evidence="1">Membrane</location>
        <topology evidence="1">Multi-pass membrane protein</topology>
    </subcellularLocation>
</comment>
<evidence type="ECO:0000256" key="8">
    <source>
        <dbReference type="SAM" id="Phobius"/>
    </source>
</evidence>
<keyword evidence="11" id="KW-1185">Reference proteome</keyword>
<dbReference type="SUPFAM" id="SSF103473">
    <property type="entry name" value="MFS general substrate transporter"/>
    <property type="match status" value="1"/>
</dbReference>
<accession>I7LTF6</accession>
<dbReference type="InParanoid" id="I7LTF6"/>
<keyword evidence="4" id="KW-0762">Sugar transport</keyword>
<dbReference type="InterPro" id="IPR020846">
    <property type="entry name" value="MFS_dom"/>
</dbReference>
<evidence type="ECO:0000256" key="4">
    <source>
        <dbReference type="ARBA" id="ARBA00022597"/>
    </source>
</evidence>
<dbReference type="PANTHER" id="PTHR43184">
    <property type="entry name" value="MAJOR FACILITATOR SUPERFAMILY TRANSPORTER 16, ISOFORM B"/>
    <property type="match status" value="1"/>
</dbReference>
<reference evidence="11" key="1">
    <citation type="journal article" date="2006" name="PLoS Biol.">
        <title>Macronuclear genome sequence of the ciliate Tetrahymena thermophila, a model eukaryote.</title>
        <authorList>
            <person name="Eisen J.A."/>
            <person name="Coyne R.S."/>
            <person name="Wu M."/>
            <person name="Wu D."/>
            <person name="Thiagarajan M."/>
            <person name="Wortman J.R."/>
            <person name="Badger J.H."/>
            <person name="Ren Q."/>
            <person name="Amedeo P."/>
            <person name="Jones K.M."/>
            <person name="Tallon L.J."/>
            <person name="Delcher A.L."/>
            <person name="Salzberg S.L."/>
            <person name="Silva J.C."/>
            <person name="Haas B.J."/>
            <person name="Majoros W.H."/>
            <person name="Farzad M."/>
            <person name="Carlton J.M."/>
            <person name="Smith R.K. Jr."/>
            <person name="Garg J."/>
            <person name="Pearlman R.E."/>
            <person name="Karrer K.M."/>
            <person name="Sun L."/>
            <person name="Manning G."/>
            <person name="Elde N.C."/>
            <person name="Turkewitz A.P."/>
            <person name="Asai D.J."/>
            <person name="Wilkes D.E."/>
            <person name="Wang Y."/>
            <person name="Cai H."/>
            <person name="Collins K."/>
            <person name="Stewart B.A."/>
            <person name="Lee S.R."/>
            <person name="Wilamowska K."/>
            <person name="Weinberg Z."/>
            <person name="Ruzzo W.L."/>
            <person name="Wloga D."/>
            <person name="Gaertig J."/>
            <person name="Frankel J."/>
            <person name="Tsao C.-C."/>
            <person name="Gorovsky M.A."/>
            <person name="Keeling P.J."/>
            <person name="Waller R.F."/>
            <person name="Patron N.J."/>
            <person name="Cherry J.M."/>
            <person name="Stover N.A."/>
            <person name="Krieger C.J."/>
            <person name="del Toro C."/>
            <person name="Ryder H.F."/>
            <person name="Williamson S.C."/>
            <person name="Barbeau R.A."/>
            <person name="Hamilton E.P."/>
            <person name="Orias E."/>
        </authorList>
    </citation>
    <scope>NUCLEOTIDE SEQUENCE [LARGE SCALE GENOMIC DNA]</scope>
    <source>
        <strain evidence="11">SB210</strain>
    </source>
</reference>
<evidence type="ECO:0000313" key="11">
    <source>
        <dbReference type="Proteomes" id="UP000009168"/>
    </source>
</evidence>
<feature type="transmembrane region" description="Helical" evidence="8">
    <location>
        <begin position="462"/>
        <end position="482"/>
    </location>
</feature>
<dbReference type="Proteomes" id="UP000009168">
    <property type="component" value="Unassembled WGS sequence"/>
</dbReference>
<feature type="transmembrane region" description="Helical" evidence="8">
    <location>
        <begin position="118"/>
        <end position="139"/>
    </location>
</feature>
<dbReference type="Gene3D" id="1.20.1250.20">
    <property type="entry name" value="MFS general substrate transporter like domains"/>
    <property type="match status" value="2"/>
</dbReference>
<organism evidence="10 11">
    <name type="scientific">Tetrahymena thermophila (strain SB210)</name>
    <dbReference type="NCBI Taxonomy" id="312017"/>
    <lineage>
        <taxon>Eukaryota</taxon>
        <taxon>Sar</taxon>
        <taxon>Alveolata</taxon>
        <taxon>Ciliophora</taxon>
        <taxon>Intramacronucleata</taxon>
        <taxon>Oligohymenophorea</taxon>
        <taxon>Hymenostomatida</taxon>
        <taxon>Tetrahymenina</taxon>
        <taxon>Tetrahymenidae</taxon>
        <taxon>Tetrahymena</taxon>
    </lineage>
</organism>
<dbReference type="InterPro" id="IPR011701">
    <property type="entry name" value="MFS"/>
</dbReference>
<feature type="transmembrane region" description="Helical" evidence="8">
    <location>
        <begin position="335"/>
        <end position="355"/>
    </location>
</feature>